<dbReference type="RefSeq" id="XP_067717172.1">
    <property type="nucleotide sequence ID" value="XM_067861071.1"/>
</dbReference>
<proteinExistence type="predicted"/>
<dbReference type="GeneID" id="94196584"/>
<keyword evidence="1" id="KW-0812">Transmembrane</keyword>
<dbReference type="EMBL" id="BPLF01000004">
    <property type="protein sequence ID" value="GIX65103.1"/>
    <property type="molecule type" value="Genomic_DNA"/>
</dbReference>
<keyword evidence="3" id="KW-1185">Reference proteome</keyword>
<gene>
    <name evidence="2" type="ORF">BcabD6B2_45380</name>
</gene>
<protein>
    <submittedName>
        <fullName evidence="2">Variant erythrocyte surface antigen-1 family protein</fullName>
    </submittedName>
</protein>
<feature type="transmembrane region" description="Helical" evidence="1">
    <location>
        <begin position="971"/>
        <end position="988"/>
    </location>
</feature>
<evidence type="ECO:0000313" key="2">
    <source>
        <dbReference type="EMBL" id="GIX65103.1"/>
    </source>
</evidence>
<reference evidence="2 3" key="1">
    <citation type="submission" date="2021-06" db="EMBL/GenBank/DDBJ databases">
        <title>Genome sequence of Babesia caballi.</title>
        <authorList>
            <person name="Yamagishi J."/>
            <person name="Kidaka T."/>
            <person name="Ochi A."/>
        </authorList>
    </citation>
    <scope>NUCLEOTIDE SEQUENCE [LARGE SCALE GENOMIC DNA]</scope>
    <source>
        <strain evidence="2">USDA-D6B2</strain>
    </source>
</reference>
<comment type="caution">
    <text evidence="2">The sequence shown here is derived from an EMBL/GenBank/DDBJ whole genome shotgun (WGS) entry which is preliminary data.</text>
</comment>
<sequence length="1027" mass="113101">MRGNGSVKGADLDKLREGLQKAKDLIEKDSNSAMAYSRSPIAKLAIGLSEFIGYTNHGILSESSQAGQITGAGIAPSNMATHRLCDATIAFTEGVLESISKDSSIKSNGDNKQKVSTVISKLSECYGKGPKGLKEFDKEVGKLEHVKGTGGNQQHFNAIIGKVKEGIKNNTQGANSGGSDIHAKVSEYLKQVFEAGNGKADVTSQLSTLVQQAKQTYDASNLTTQIRSVKDALNTTEATKGFARDALYYGKENFIKQLEKGNYKSYFNPNSKWKGTFANKHNDAARIFLSCIPFVYYGLSYFCWRCREQGEWAGQKINEGAVGVPKELRHLLYAMGYIESDRLAGHYGRTVMTTLSTCLMELKTSTPSAKTYVEFIKELRPADPLGTNPSHPLSVLFLGASCYFQSKRSPTAKPPSTIRTMLCWLTGLSVTPQFVDLLEHLRTLVKDDFKVAVSGCPKTNETLTPDDLMGHLITSCLSSCWVLGTIQGSGGLEKPLLHEVFCSTEVSYPSSTLGAFNALANYAYALQFQLTFLLQQCRYDYSAGCGWKECKFGQGVTPHTNTHLCPKGRNQNHSDGKHSDCNHSDCDGSSPLQAFLTDKLKGFSRGYPSDPSSHLASCSKNSMCHVPMGFHQHLSSSTLTGNDIREPLRFFCGESRDPLRQLGEKLGCLTKRTPRTLGDVFGFTWHLTGQMFNKAEIQKQLRTQLQKSAAPPQFMSKFLTSTLSLSGSTLLAKSLDNLSDHITFWDTPDSYGLASLLATNLFSLKRHCHTEEEGDYGTKVTHNSQCSSLGHPDSATDLWSICNPVRLGIHEKCAQGSCGGYLSPLTYSSGAAFTPNHASVYLSWILYLTDDLDVWLKAFLDAFNDHRCVDCKHGCTHAASNLASQCGCPNIVECADVRPLLYANGFNYGDAFSLKGGFRGTTQTKQTCRQFRKQLSAVLKQDETTPLFKLVTTIDNFLYAIRWEFFSKLSGFWTIYVCLILYTFFFLLDTLHLRSHLKLTSLHSVPPLALLTSGTPLPMTKLTYITQ</sequence>
<dbReference type="Proteomes" id="UP001497744">
    <property type="component" value="Unassembled WGS sequence"/>
</dbReference>
<organism evidence="2 3">
    <name type="scientific">Babesia caballi</name>
    <dbReference type="NCBI Taxonomy" id="5871"/>
    <lineage>
        <taxon>Eukaryota</taxon>
        <taxon>Sar</taxon>
        <taxon>Alveolata</taxon>
        <taxon>Apicomplexa</taxon>
        <taxon>Aconoidasida</taxon>
        <taxon>Piroplasmida</taxon>
        <taxon>Babesiidae</taxon>
        <taxon>Babesia</taxon>
    </lineage>
</organism>
<dbReference type="AlphaFoldDB" id="A0AAV4LZF3"/>
<keyword evidence="1" id="KW-0472">Membrane</keyword>
<name>A0AAV4LZF3_BABCB</name>
<keyword evidence="1" id="KW-1133">Transmembrane helix</keyword>
<accession>A0AAV4LZF3</accession>
<evidence type="ECO:0000313" key="3">
    <source>
        <dbReference type="Proteomes" id="UP001497744"/>
    </source>
</evidence>
<evidence type="ECO:0000256" key="1">
    <source>
        <dbReference type="SAM" id="Phobius"/>
    </source>
</evidence>